<dbReference type="EMBL" id="JBJURJ010000001">
    <property type="protein sequence ID" value="MFM9326827.1"/>
    <property type="molecule type" value="Genomic_DNA"/>
</dbReference>
<gene>
    <name evidence="1" type="ORF">ACI1P1_00810</name>
</gene>
<dbReference type="Proteomes" id="UP001631969">
    <property type="component" value="Unassembled WGS sequence"/>
</dbReference>
<name>A0ACC7NRC7_9BACL</name>
<proteinExistence type="predicted"/>
<evidence type="ECO:0000313" key="1">
    <source>
        <dbReference type="EMBL" id="MFM9326827.1"/>
    </source>
</evidence>
<keyword evidence="2" id="KW-1185">Reference proteome</keyword>
<evidence type="ECO:0000313" key="2">
    <source>
        <dbReference type="Proteomes" id="UP001631969"/>
    </source>
</evidence>
<comment type="caution">
    <text evidence="1">The sequence shown here is derived from an EMBL/GenBank/DDBJ whole genome shotgun (WGS) entry which is preliminary data.</text>
</comment>
<protein>
    <submittedName>
        <fullName evidence="1">Helix-turn-helix domain-containing protein</fullName>
    </submittedName>
</protein>
<organism evidence="1 2">
    <name type="scientific">Paenibacillus mesotrionivorans</name>
    <dbReference type="NCBI Taxonomy" id="3160968"/>
    <lineage>
        <taxon>Bacteria</taxon>
        <taxon>Bacillati</taxon>
        <taxon>Bacillota</taxon>
        <taxon>Bacilli</taxon>
        <taxon>Bacillales</taxon>
        <taxon>Paenibacillaceae</taxon>
        <taxon>Paenibacillus</taxon>
    </lineage>
</organism>
<sequence>MTACMQTFGSPFTVLSSIFKRSLKPSDGLVRRIPCPMLVMITSGEGLLRLDGRVLRLKTGQLFHLAPSMRAELYPKEGKMEYTVLLFRTWLLGRKGRHWTSSWEPEAAAGLPQGLIRLANFAPVLERLALLDAAVRTGKPQVQQLFSSFLQMISQEMLAEAAKTAGEDILDGSIAYMHRHYRDKIRLQTLAELAGLTPTSYSRSFKKAMGVTPVDYLNGIRIHQSKLLLNQADATVSGAAQSAGFGNEFYFSRVFKRETGISPAMYIKRKQLRIAVACCMRYEDCLRSIGVEPVSAMNGLLHIRLPGQGETLAQFQQRQLEAIRNARPDVILADIRHQRFTSDLQQIAPTVMLEFSTDWRKVHYQLAGLVGREEEAKSSIRLIEQRIAMARRLLAAENAGRSFSYLRLYGEKIRVQGMSGHPLNALLYQELGLAPGSGVPLHEAYREYGWGELTHSRAEDMFLYDDPDRSPDEADLFAKLTEGAGEERRLFTSSNWIGKSWSPLGQRQIIDELLGLELSSGLGS</sequence>
<accession>A0ACC7NRC7</accession>
<reference evidence="1" key="1">
    <citation type="submission" date="2024-12" db="EMBL/GenBank/DDBJ databases">
        <authorList>
            <person name="Wu N."/>
        </authorList>
    </citation>
    <scope>NUCLEOTIDE SEQUENCE</scope>
    <source>
        <strain evidence="1">P15</strain>
    </source>
</reference>